<evidence type="ECO:0000256" key="9">
    <source>
        <dbReference type="PROSITE-ProRule" id="PRU00042"/>
    </source>
</evidence>
<dbReference type="EMBL" id="OW152839">
    <property type="protein sequence ID" value="CAH2060980.1"/>
    <property type="molecule type" value="Genomic_DNA"/>
</dbReference>
<evidence type="ECO:0000256" key="2">
    <source>
        <dbReference type="ARBA" id="ARBA00022723"/>
    </source>
</evidence>
<evidence type="ECO:0000256" key="3">
    <source>
        <dbReference type="ARBA" id="ARBA00022737"/>
    </source>
</evidence>
<dbReference type="SUPFAM" id="SSF57667">
    <property type="entry name" value="beta-beta-alpha zinc fingers"/>
    <property type="match status" value="5"/>
</dbReference>
<accession>A0ABN8IQD8</accession>
<keyword evidence="7" id="KW-0804">Transcription</keyword>
<dbReference type="InterPro" id="IPR036236">
    <property type="entry name" value="Znf_C2H2_sf"/>
</dbReference>
<feature type="domain" description="C2H2-type" evidence="10">
    <location>
        <begin position="210"/>
        <end position="237"/>
    </location>
</feature>
<dbReference type="Pfam" id="PF00096">
    <property type="entry name" value="zf-C2H2"/>
    <property type="match status" value="3"/>
</dbReference>
<evidence type="ECO:0000256" key="4">
    <source>
        <dbReference type="ARBA" id="ARBA00022771"/>
    </source>
</evidence>
<evidence type="ECO:0000313" key="12">
    <source>
        <dbReference type="Proteomes" id="UP000837857"/>
    </source>
</evidence>
<feature type="domain" description="C2H2-type" evidence="10">
    <location>
        <begin position="509"/>
        <end position="532"/>
    </location>
</feature>
<keyword evidence="2" id="KW-0479">Metal-binding</keyword>
<organism evidence="11 12">
    <name type="scientific">Iphiclides podalirius</name>
    <name type="common">scarce swallowtail</name>
    <dbReference type="NCBI Taxonomy" id="110791"/>
    <lineage>
        <taxon>Eukaryota</taxon>
        <taxon>Metazoa</taxon>
        <taxon>Ecdysozoa</taxon>
        <taxon>Arthropoda</taxon>
        <taxon>Hexapoda</taxon>
        <taxon>Insecta</taxon>
        <taxon>Pterygota</taxon>
        <taxon>Neoptera</taxon>
        <taxon>Endopterygota</taxon>
        <taxon>Lepidoptera</taxon>
        <taxon>Glossata</taxon>
        <taxon>Ditrysia</taxon>
        <taxon>Papilionoidea</taxon>
        <taxon>Papilionidae</taxon>
        <taxon>Papilioninae</taxon>
        <taxon>Iphiclides</taxon>
    </lineage>
</organism>
<comment type="subcellular location">
    <subcellularLocation>
        <location evidence="1">Nucleus</location>
    </subcellularLocation>
</comment>
<dbReference type="Gene3D" id="3.30.160.60">
    <property type="entry name" value="Classic Zinc Finger"/>
    <property type="match status" value="8"/>
</dbReference>
<keyword evidence="8" id="KW-0539">Nucleus</keyword>
<evidence type="ECO:0000313" key="11">
    <source>
        <dbReference type="EMBL" id="CAH2060980.1"/>
    </source>
</evidence>
<keyword evidence="5" id="KW-0862">Zinc</keyword>
<feature type="non-terminal residue" evidence="11">
    <location>
        <position position="1"/>
    </location>
</feature>
<name>A0ABN8IQD8_9NEOP</name>
<evidence type="ECO:0000259" key="10">
    <source>
        <dbReference type="PROSITE" id="PS50157"/>
    </source>
</evidence>
<evidence type="ECO:0000256" key="8">
    <source>
        <dbReference type="ARBA" id="ARBA00023242"/>
    </source>
</evidence>
<feature type="domain" description="C2H2-type" evidence="10">
    <location>
        <begin position="387"/>
        <end position="417"/>
    </location>
</feature>
<keyword evidence="3" id="KW-0677">Repeat</keyword>
<feature type="domain" description="C2H2-type" evidence="10">
    <location>
        <begin position="239"/>
        <end position="266"/>
    </location>
</feature>
<dbReference type="Proteomes" id="UP000837857">
    <property type="component" value="Chromosome 27"/>
</dbReference>
<dbReference type="InterPro" id="IPR050636">
    <property type="entry name" value="C2H2-ZF_domain-containing"/>
</dbReference>
<dbReference type="PROSITE" id="PS00028">
    <property type="entry name" value="ZINC_FINGER_C2H2_1"/>
    <property type="match status" value="8"/>
</dbReference>
<dbReference type="InterPro" id="IPR022755">
    <property type="entry name" value="Znf_C2H2_jaz"/>
</dbReference>
<evidence type="ECO:0000256" key="1">
    <source>
        <dbReference type="ARBA" id="ARBA00004123"/>
    </source>
</evidence>
<dbReference type="SMART" id="SM00355">
    <property type="entry name" value="ZnF_C2H2"/>
    <property type="match status" value="11"/>
</dbReference>
<feature type="domain" description="C2H2-type" evidence="10">
    <location>
        <begin position="359"/>
        <end position="386"/>
    </location>
</feature>
<sequence>MENRVLQCYKLHCEPVKAIFQDEYLYICYLCKTLIEKAEIFIQTVLNNQILLENIRNISDKAIENQVHPIHNLSIVPLDAIEISGNEKQIAESISIYKQGVYRDCSVKEELKFEDDDLPDNGGNDFTNDIDFNNDVKEEDCNLKSLKTELDAENFDTLKRDIKKTKVRKKSGKTRKSGAFKIELFHITRAQCMDELARKATEKVYLSAPYKCELCVKGFTFKPTYDKHMELHSKEMGDYECDVCKQRMDSKERLTSHRRYHEVRYKCLDCGLVRINKCTILDHYTAHHASGAEFMCRLCHKSFKRRLSLRKHMSYMHNNRGRVICAYCVKTYANKEVLKSHMMTKHPKEVSAVESKLKWICQDCGKGFKAPSQLKLHSAKHSLERGFYCVECDKSFKTESGLKQHLKIAMPHVNYKDLPLPCSHCEKRFAIRRDLERHVNRMHLNIKPFNCDKCDKAYLNNWTLKQHKRAAHEGYKRPLSFPCPMCDKVFDRKCTLKGHIRTHTGERPYQCNKCPAKFNQSGILSTHMKLIHLKLTRDGRPKPSLK</sequence>
<feature type="domain" description="C2H2-type" evidence="10">
    <location>
        <begin position="449"/>
        <end position="477"/>
    </location>
</feature>
<keyword evidence="4 9" id="KW-0863">Zinc-finger</keyword>
<reference evidence="11" key="1">
    <citation type="submission" date="2022-03" db="EMBL/GenBank/DDBJ databases">
        <authorList>
            <person name="Martin H S."/>
        </authorList>
    </citation>
    <scope>NUCLEOTIDE SEQUENCE</scope>
</reference>
<proteinExistence type="predicted"/>
<dbReference type="InterPro" id="IPR013087">
    <property type="entry name" value="Znf_C2H2_type"/>
</dbReference>
<evidence type="ECO:0000256" key="6">
    <source>
        <dbReference type="ARBA" id="ARBA00023015"/>
    </source>
</evidence>
<dbReference type="PANTHER" id="PTHR47772">
    <property type="entry name" value="ZINC FINGER PROTEIN 200"/>
    <property type="match status" value="1"/>
</dbReference>
<keyword evidence="6" id="KW-0805">Transcription regulation</keyword>
<evidence type="ECO:0000256" key="5">
    <source>
        <dbReference type="ARBA" id="ARBA00022833"/>
    </source>
</evidence>
<gene>
    <name evidence="11" type="ORF">IPOD504_LOCUS11255</name>
</gene>
<keyword evidence="12" id="KW-1185">Reference proteome</keyword>
<dbReference type="Pfam" id="PF12171">
    <property type="entry name" value="zf-C2H2_jaz"/>
    <property type="match status" value="1"/>
</dbReference>
<feature type="domain" description="C2H2-type" evidence="10">
    <location>
        <begin position="294"/>
        <end position="322"/>
    </location>
</feature>
<feature type="domain" description="C2H2-type" evidence="10">
    <location>
        <begin position="481"/>
        <end position="508"/>
    </location>
</feature>
<evidence type="ECO:0000256" key="7">
    <source>
        <dbReference type="ARBA" id="ARBA00023163"/>
    </source>
</evidence>
<feature type="domain" description="C2H2-type" evidence="10">
    <location>
        <begin position="420"/>
        <end position="448"/>
    </location>
</feature>
<dbReference type="PROSITE" id="PS50157">
    <property type="entry name" value="ZINC_FINGER_C2H2_2"/>
    <property type="match status" value="9"/>
</dbReference>
<protein>
    <recommendedName>
        <fullName evidence="10">C2H2-type domain-containing protein</fullName>
    </recommendedName>
</protein>
<dbReference type="PANTHER" id="PTHR47772:SF13">
    <property type="entry name" value="GASTRULA ZINC FINGER PROTEIN XLCGF49.1-LIKE-RELATED"/>
    <property type="match status" value="1"/>
</dbReference>